<dbReference type="PROSITE" id="PS50012">
    <property type="entry name" value="RCC1_3"/>
    <property type="match status" value="1"/>
</dbReference>
<name>A0ABY0MN70_9BACT</name>
<evidence type="ECO:0000313" key="3">
    <source>
        <dbReference type="EMBL" id="SDD79305.1"/>
    </source>
</evidence>
<dbReference type="InterPro" id="IPR013783">
    <property type="entry name" value="Ig-like_fold"/>
</dbReference>
<dbReference type="InterPro" id="IPR000408">
    <property type="entry name" value="Reg_chr_condens"/>
</dbReference>
<dbReference type="InterPro" id="IPR051553">
    <property type="entry name" value="Ran_GTPase-activating"/>
</dbReference>
<evidence type="ECO:0000259" key="2">
    <source>
        <dbReference type="Pfam" id="PF01833"/>
    </source>
</evidence>
<protein>
    <submittedName>
        <fullName evidence="3">Regulator of chromosome condensation (RCC1) repeat-containing protein</fullName>
    </submittedName>
</protein>
<dbReference type="EMBL" id="FNAJ01000002">
    <property type="protein sequence ID" value="SDD79305.1"/>
    <property type="molecule type" value="Genomic_DNA"/>
</dbReference>
<dbReference type="PANTHER" id="PTHR45982">
    <property type="entry name" value="REGULATOR OF CHROMOSOME CONDENSATION"/>
    <property type="match status" value="1"/>
</dbReference>
<dbReference type="Pfam" id="PF13540">
    <property type="entry name" value="RCC1_2"/>
    <property type="match status" value="2"/>
</dbReference>
<dbReference type="PROSITE" id="PS51257">
    <property type="entry name" value="PROKAR_LIPOPROTEIN"/>
    <property type="match status" value="1"/>
</dbReference>
<dbReference type="InterPro" id="IPR009091">
    <property type="entry name" value="RCC1/BLIP-II"/>
</dbReference>
<dbReference type="Pfam" id="PF01833">
    <property type="entry name" value="TIG"/>
    <property type="match status" value="1"/>
</dbReference>
<keyword evidence="1" id="KW-0732">Signal</keyword>
<dbReference type="InterPro" id="IPR014756">
    <property type="entry name" value="Ig_E-set"/>
</dbReference>
<dbReference type="InterPro" id="IPR013784">
    <property type="entry name" value="Carb-bd-like_fold"/>
</dbReference>
<accession>A0ABY0MN70</accession>
<dbReference type="Gene3D" id="2.60.40.10">
    <property type="entry name" value="Immunoglobulins"/>
    <property type="match status" value="1"/>
</dbReference>
<dbReference type="PANTHER" id="PTHR45982:SF1">
    <property type="entry name" value="REGULATOR OF CHROMOSOME CONDENSATION"/>
    <property type="match status" value="1"/>
</dbReference>
<dbReference type="PROSITE" id="PS00626">
    <property type="entry name" value="RCC1_2"/>
    <property type="match status" value="1"/>
</dbReference>
<feature type="chain" id="PRO_5045620641" evidence="1">
    <location>
        <begin position="26"/>
        <end position="489"/>
    </location>
</feature>
<dbReference type="CDD" id="cd00603">
    <property type="entry name" value="IPT_PCSR"/>
    <property type="match status" value="1"/>
</dbReference>
<dbReference type="Gene3D" id="2.60.40.1120">
    <property type="entry name" value="Carboxypeptidase-like, regulatory domain"/>
    <property type="match status" value="1"/>
</dbReference>
<dbReference type="SUPFAM" id="SSF81296">
    <property type="entry name" value="E set domains"/>
    <property type="match status" value="1"/>
</dbReference>
<feature type="signal peptide" evidence="1">
    <location>
        <begin position="1"/>
        <end position="25"/>
    </location>
</feature>
<dbReference type="Pfam" id="PF13620">
    <property type="entry name" value="CarboxypepD_reg"/>
    <property type="match status" value="1"/>
</dbReference>
<evidence type="ECO:0000256" key="1">
    <source>
        <dbReference type="SAM" id="SignalP"/>
    </source>
</evidence>
<keyword evidence="4" id="KW-1185">Reference proteome</keyword>
<dbReference type="SUPFAM" id="SSF50985">
    <property type="entry name" value="RCC1/BLIP-II"/>
    <property type="match status" value="1"/>
</dbReference>
<proteinExistence type="predicted"/>
<dbReference type="InterPro" id="IPR002909">
    <property type="entry name" value="IPT_dom"/>
</dbReference>
<comment type="caution">
    <text evidence="3">The sequence shown here is derived from an EMBL/GenBank/DDBJ whole genome shotgun (WGS) entry which is preliminary data.</text>
</comment>
<evidence type="ECO:0000313" key="4">
    <source>
        <dbReference type="Proteomes" id="UP000198717"/>
    </source>
</evidence>
<organism evidence="3 4">
    <name type="scientific">Myxococcus virescens</name>
    <dbReference type="NCBI Taxonomy" id="83456"/>
    <lineage>
        <taxon>Bacteria</taxon>
        <taxon>Pseudomonadati</taxon>
        <taxon>Myxococcota</taxon>
        <taxon>Myxococcia</taxon>
        <taxon>Myxococcales</taxon>
        <taxon>Cystobacterineae</taxon>
        <taxon>Myxococcaceae</taxon>
        <taxon>Myxococcus</taxon>
    </lineage>
</organism>
<feature type="domain" description="IPT/TIG" evidence="2">
    <location>
        <begin position="139"/>
        <end position="193"/>
    </location>
</feature>
<sequence>MMRLARTSWLWALLLVLSACTPDSPTPTPDAGTPPHDAGTQLGRVTGQALLEGESHHEGTTVILSGVRDSVTTDAQGRFTFDNVPPGTHTVEAHRSNYEQAGNTLEVQPGQTTSVDLSLSRRQEALVLQAPALTVQRGHLKLTGSGFGEARGTSRVSIGGVDAEEYLSWSDTEVVVRVPGSLVPGEQEVVVTPGVDWKPAATASLRVLRQRTLAHAADWGIGVLPNNTVTVWGSADSLNDVTPTPAGLSDVVSVGAGMSFAVALQADGTVVKWGGPDPVPVPAGLSDVVDISANGVLVLALKRDGTVVAIGAETDPQTHVPEGLQDVVAVSAGAYHGMALKADGTLTVWGQDVFDLLAVPADLDDAVAIANTSSSALALRADGTAAVWGFGAAYYDLALTPDLSDVVEVAAGEHHYMALRSNGTVVAWGNGAYGQTTLPAGLTDVAAVAGQAFNKSLALRHNGTIAAWGDTTSAWTLPPPGLVLRVPAR</sequence>
<dbReference type="Proteomes" id="UP000198717">
    <property type="component" value="Unassembled WGS sequence"/>
</dbReference>
<dbReference type="Gene3D" id="2.130.10.30">
    <property type="entry name" value="Regulator of chromosome condensation 1/beta-lactamase-inhibitor protein II"/>
    <property type="match status" value="2"/>
</dbReference>
<gene>
    <name evidence="3" type="ORF">SAMN04488504_102722</name>
</gene>
<dbReference type="SUPFAM" id="SSF49452">
    <property type="entry name" value="Starch-binding domain-like"/>
    <property type="match status" value="1"/>
</dbReference>
<reference evidence="3 4" key="1">
    <citation type="submission" date="2016-10" db="EMBL/GenBank/DDBJ databases">
        <authorList>
            <person name="Varghese N."/>
            <person name="Submissions S."/>
        </authorList>
    </citation>
    <scope>NUCLEOTIDE SEQUENCE [LARGE SCALE GENOMIC DNA]</scope>
    <source>
        <strain evidence="3 4">DSM 2260</strain>
    </source>
</reference>